<reference evidence="1 2" key="2">
    <citation type="submission" date="2018-11" db="EMBL/GenBank/DDBJ databases">
        <authorList>
            <consortium name="Pathogen Informatics"/>
        </authorList>
    </citation>
    <scope>NUCLEOTIDE SEQUENCE [LARGE SCALE GENOMIC DNA]</scope>
</reference>
<keyword evidence="2" id="KW-1185">Reference proteome</keyword>
<evidence type="ECO:0000313" key="2">
    <source>
        <dbReference type="Proteomes" id="UP000274429"/>
    </source>
</evidence>
<dbReference type="EMBL" id="UYWX01008649">
    <property type="protein sequence ID" value="VDM27492.1"/>
    <property type="molecule type" value="Genomic_DNA"/>
</dbReference>
<sequence>MRGVDSRPNMRMECPSCFKCFELCVALPPTLPHSVKAMELVGVATDCPPAGRESHRLDIIPRFEHSWHVWDVALQRWWEEQLPVSGRCGCLITRFTVYNSTVRNDVLCRVSPECKAAAAVVRNVSTIGNPRRGVENRACTASLAFCDLIHNAPSTIGLCGAE</sequence>
<evidence type="ECO:0000313" key="1">
    <source>
        <dbReference type="EMBL" id="VDM27492.1"/>
    </source>
</evidence>
<gene>
    <name evidence="1" type="ORF">TTAC_LOCUS5707</name>
</gene>
<dbReference type="AlphaFoldDB" id="A0A0R3WY84"/>
<dbReference type="WBParaSite" id="TTAC_0000572401-mRNA-1">
    <property type="protein sequence ID" value="TTAC_0000572401-mRNA-1"/>
    <property type="gene ID" value="TTAC_0000572401"/>
</dbReference>
<evidence type="ECO:0000313" key="3">
    <source>
        <dbReference type="WBParaSite" id="TTAC_0000572401-mRNA-1"/>
    </source>
</evidence>
<reference evidence="3" key="1">
    <citation type="submission" date="2017-02" db="UniProtKB">
        <authorList>
            <consortium name="WormBaseParasite"/>
        </authorList>
    </citation>
    <scope>IDENTIFICATION</scope>
</reference>
<name>A0A0R3WY84_HYDTA</name>
<dbReference type="Proteomes" id="UP000274429">
    <property type="component" value="Unassembled WGS sequence"/>
</dbReference>
<accession>A0A0R3WY84</accession>
<proteinExistence type="predicted"/>
<organism evidence="3">
    <name type="scientific">Hydatigena taeniaeformis</name>
    <name type="common">Feline tapeworm</name>
    <name type="synonym">Taenia taeniaeformis</name>
    <dbReference type="NCBI Taxonomy" id="6205"/>
    <lineage>
        <taxon>Eukaryota</taxon>
        <taxon>Metazoa</taxon>
        <taxon>Spiralia</taxon>
        <taxon>Lophotrochozoa</taxon>
        <taxon>Platyhelminthes</taxon>
        <taxon>Cestoda</taxon>
        <taxon>Eucestoda</taxon>
        <taxon>Cyclophyllidea</taxon>
        <taxon>Taeniidae</taxon>
        <taxon>Hydatigera</taxon>
    </lineage>
</organism>
<protein>
    <submittedName>
        <fullName evidence="1 3">Uncharacterized protein</fullName>
    </submittedName>
</protein>